<evidence type="ECO:0000313" key="19">
    <source>
        <dbReference type="Proteomes" id="UP000488956"/>
    </source>
</evidence>
<dbReference type="Proteomes" id="UP000433483">
    <property type="component" value="Unassembled WGS sequence"/>
</dbReference>
<evidence type="ECO:0000313" key="8">
    <source>
        <dbReference type="EMBL" id="KAE9239451.1"/>
    </source>
</evidence>
<evidence type="ECO:0000313" key="3">
    <source>
        <dbReference type="EMBL" id="KAE9014393.1"/>
    </source>
</evidence>
<dbReference type="OrthoDB" id="119209at2759"/>
<evidence type="ECO:0000313" key="7">
    <source>
        <dbReference type="EMBL" id="KAE9216171.1"/>
    </source>
</evidence>
<evidence type="ECO:0000313" key="2">
    <source>
        <dbReference type="EMBL" id="KAE8944096.1"/>
    </source>
</evidence>
<dbReference type="Proteomes" id="UP000437068">
    <property type="component" value="Unassembled WGS sequence"/>
</dbReference>
<evidence type="ECO:0000313" key="16">
    <source>
        <dbReference type="Proteomes" id="UP000441208"/>
    </source>
</evidence>
<dbReference type="Proteomes" id="UP000440367">
    <property type="component" value="Unassembled WGS sequence"/>
</dbReference>
<dbReference type="EMBL" id="QXGE01000378">
    <property type="protein sequence ID" value="KAE9314225.1"/>
    <property type="molecule type" value="Genomic_DNA"/>
</dbReference>
<dbReference type="Proteomes" id="UP000488956">
    <property type="component" value="Unassembled WGS sequence"/>
</dbReference>
<evidence type="ECO:0000313" key="13">
    <source>
        <dbReference type="Proteomes" id="UP000437068"/>
    </source>
</evidence>
<evidence type="ECO:0000256" key="1">
    <source>
        <dbReference type="SAM" id="MobiDB-lite"/>
    </source>
</evidence>
<accession>A0A6A4DXK7</accession>
<evidence type="ECO:0000313" key="9">
    <source>
        <dbReference type="EMBL" id="KAE9314225.1"/>
    </source>
</evidence>
<feature type="region of interest" description="Disordered" evidence="1">
    <location>
        <begin position="1"/>
        <end position="88"/>
    </location>
</feature>
<evidence type="ECO:0000313" key="12">
    <source>
        <dbReference type="Proteomes" id="UP000433483"/>
    </source>
</evidence>
<evidence type="ECO:0000313" key="4">
    <source>
        <dbReference type="EMBL" id="KAE9117846.1"/>
    </source>
</evidence>
<evidence type="ECO:0000313" key="18">
    <source>
        <dbReference type="Proteomes" id="UP000486351"/>
    </source>
</evidence>
<feature type="compositionally biased region" description="Acidic residues" evidence="1">
    <location>
        <begin position="27"/>
        <end position="36"/>
    </location>
</feature>
<evidence type="ECO:0000313" key="6">
    <source>
        <dbReference type="EMBL" id="KAE9146810.1"/>
    </source>
</evidence>
<evidence type="ECO:0000313" key="15">
    <source>
        <dbReference type="Proteomes" id="UP000440732"/>
    </source>
</evidence>
<feature type="compositionally biased region" description="Polar residues" evidence="1">
    <location>
        <begin position="1"/>
        <end position="13"/>
    </location>
</feature>
<dbReference type="Proteomes" id="UP000440732">
    <property type="component" value="Unassembled WGS sequence"/>
</dbReference>
<dbReference type="EMBL" id="QXFX01000383">
    <property type="protein sequence ID" value="KAE9117846.1"/>
    <property type="molecule type" value="Genomic_DNA"/>
</dbReference>
<evidence type="ECO:0000313" key="14">
    <source>
        <dbReference type="Proteomes" id="UP000440367"/>
    </source>
</evidence>
<proteinExistence type="predicted"/>
<dbReference type="Proteomes" id="UP000460718">
    <property type="component" value="Unassembled WGS sequence"/>
</dbReference>
<name>A0A6A4DXK7_9STRA</name>
<dbReference type="EMBL" id="QXGA01000385">
    <property type="protein sequence ID" value="KAE9146810.1"/>
    <property type="molecule type" value="Genomic_DNA"/>
</dbReference>
<protein>
    <submittedName>
        <fullName evidence="9">Uncharacterized protein</fullName>
    </submittedName>
</protein>
<dbReference type="EMBL" id="QXGF01000220">
    <property type="protein sequence ID" value="KAE8944096.1"/>
    <property type="molecule type" value="Genomic_DNA"/>
</dbReference>
<dbReference type="Proteomes" id="UP000429523">
    <property type="component" value="Unassembled WGS sequence"/>
</dbReference>
<evidence type="ECO:0000313" key="11">
    <source>
        <dbReference type="Proteomes" id="UP000429523"/>
    </source>
</evidence>
<keyword evidence="12" id="KW-1185">Reference proteome</keyword>
<dbReference type="AlphaFoldDB" id="A0A6A4DXK7"/>
<dbReference type="Proteomes" id="UP000441208">
    <property type="component" value="Unassembled WGS sequence"/>
</dbReference>
<feature type="compositionally biased region" description="Basic residues" evidence="1">
    <location>
        <begin position="53"/>
        <end position="72"/>
    </location>
</feature>
<evidence type="ECO:0000313" key="10">
    <source>
        <dbReference type="EMBL" id="KAE9353693.1"/>
    </source>
</evidence>
<dbReference type="EMBL" id="QXFY01000172">
    <property type="protein sequence ID" value="KAE9353693.1"/>
    <property type="molecule type" value="Genomic_DNA"/>
</dbReference>
<sequence>MRAHSQTGTMKTRGQTHKAPLKKTYELDDTPEEDNCSYDGDKENADNAAKPGTKSKRKGGTSRASKKGLSKRQKSDANAANPDSPPIFAFKTAKTSFRKRKVLKHERQLQNEEENKKRIDEMIAYFKNLDEQKLETA</sequence>
<dbReference type="EMBL" id="QXFW01000372">
    <property type="protein sequence ID" value="KAE9014393.1"/>
    <property type="molecule type" value="Genomic_DNA"/>
</dbReference>
<evidence type="ECO:0000313" key="5">
    <source>
        <dbReference type="EMBL" id="KAE9127825.1"/>
    </source>
</evidence>
<dbReference type="Proteomes" id="UP000486351">
    <property type="component" value="Unassembled WGS sequence"/>
</dbReference>
<reference evidence="11 12" key="1">
    <citation type="submission" date="2018-08" db="EMBL/GenBank/DDBJ databases">
        <title>Genomic investigation of the strawberry pathogen Phytophthora fragariae indicates pathogenicity is determined by transcriptional variation in three key races.</title>
        <authorList>
            <person name="Adams T.M."/>
            <person name="Armitage A.D."/>
            <person name="Sobczyk M.K."/>
            <person name="Bates H.J."/>
            <person name="Dunwell J.M."/>
            <person name="Nellist C.F."/>
            <person name="Harrison R.J."/>
        </authorList>
    </citation>
    <scope>NUCLEOTIDE SEQUENCE [LARGE SCALE GENOMIC DNA]</scope>
    <source>
        <strain evidence="9 13">A4</strain>
        <strain evidence="8 14">BC-1</strain>
        <strain evidence="7 12">NOV-27</strain>
        <strain evidence="6 15">NOV-5</strain>
        <strain evidence="5 16">NOV-71</strain>
        <strain evidence="10 18">NOV-77</strain>
        <strain evidence="2 11">NOV-9</strain>
        <strain evidence="4 19">ONT-3</strain>
        <strain evidence="3 17">SCRP245</strain>
    </source>
</reference>
<comment type="caution">
    <text evidence="9">The sequence shown here is derived from an EMBL/GenBank/DDBJ whole genome shotgun (WGS) entry which is preliminary data.</text>
</comment>
<dbReference type="EMBL" id="QXGD01000445">
    <property type="protein sequence ID" value="KAE9239451.1"/>
    <property type="molecule type" value="Genomic_DNA"/>
</dbReference>
<gene>
    <name evidence="9" type="ORF">PF001_g8367</name>
    <name evidence="8" type="ORF">PF002_g10266</name>
    <name evidence="7" type="ORF">PF005_g9165</name>
    <name evidence="6" type="ORF">PF006_g8453</name>
    <name evidence="5" type="ORF">PF007_g5473</name>
    <name evidence="10" type="ORF">PF008_g4871</name>
    <name evidence="2" type="ORF">PF009_g6196</name>
    <name evidence="4" type="ORF">PF010_g8447</name>
    <name evidence="3" type="ORF">PF011_g8070</name>
</gene>
<evidence type="ECO:0000313" key="17">
    <source>
        <dbReference type="Proteomes" id="UP000460718"/>
    </source>
</evidence>
<organism evidence="9 13">
    <name type="scientific">Phytophthora fragariae</name>
    <dbReference type="NCBI Taxonomy" id="53985"/>
    <lineage>
        <taxon>Eukaryota</taxon>
        <taxon>Sar</taxon>
        <taxon>Stramenopiles</taxon>
        <taxon>Oomycota</taxon>
        <taxon>Peronosporomycetes</taxon>
        <taxon>Peronosporales</taxon>
        <taxon>Peronosporaceae</taxon>
        <taxon>Phytophthora</taxon>
    </lineage>
</organism>
<dbReference type="EMBL" id="QXFZ01000192">
    <property type="protein sequence ID" value="KAE9127825.1"/>
    <property type="molecule type" value="Genomic_DNA"/>
</dbReference>
<dbReference type="EMBL" id="QXGB01000408">
    <property type="protein sequence ID" value="KAE9216171.1"/>
    <property type="molecule type" value="Genomic_DNA"/>
</dbReference>